<protein>
    <submittedName>
        <fullName evidence="1">Uncharacterized protein</fullName>
    </submittedName>
</protein>
<keyword evidence="2" id="KW-1185">Reference proteome</keyword>
<reference evidence="1 2" key="1">
    <citation type="submission" date="2019-11" db="EMBL/GenBank/DDBJ databases">
        <title>Whole genome sequence of Oryza granulata.</title>
        <authorList>
            <person name="Li W."/>
        </authorList>
    </citation>
    <scope>NUCLEOTIDE SEQUENCE [LARGE SCALE GENOMIC DNA]</scope>
    <source>
        <strain evidence="2">cv. Menghai</strain>
        <tissue evidence="1">Leaf</tissue>
    </source>
</reference>
<evidence type="ECO:0000313" key="2">
    <source>
        <dbReference type="Proteomes" id="UP000479710"/>
    </source>
</evidence>
<gene>
    <name evidence="1" type="ORF">E2562_006493</name>
</gene>
<dbReference type="Proteomes" id="UP000479710">
    <property type="component" value="Unassembled WGS sequence"/>
</dbReference>
<comment type="caution">
    <text evidence="1">The sequence shown here is derived from an EMBL/GenBank/DDBJ whole genome shotgun (WGS) entry which is preliminary data.</text>
</comment>
<dbReference type="AlphaFoldDB" id="A0A6G1CNY7"/>
<organism evidence="1 2">
    <name type="scientific">Oryza meyeriana var. granulata</name>
    <dbReference type="NCBI Taxonomy" id="110450"/>
    <lineage>
        <taxon>Eukaryota</taxon>
        <taxon>Viridiplantae</taxon>
        <taxon>Streptophyta</taxon>
        <taxon>Embryophyta</taxon>
        <taxon>Tracheophyta</taxon>
        <taxon>Spermatophyta</taxon>
        <taxon>Magnoliopsida</taxon>
        <taxon>Liliopsida</taxon>
        <taxon>Poales</taxon>
        <taxon>Poaceae</taxon>
        <taxon>BOP clade</taxon>
        <taxon>Oryzoideae</taxon>
        <taxon>Oryzeae</taxon>
        <taxon>Oryzinae</taxon>
        <taxon>Oryza</taxon>
        <taxon>Oryza meyeriana</taxon>
    </lineage>
</organism>
<evidence type="ECO:0000313" key="1">
    <source>
        <dbReference type="EMBL" id="KAF0901882.1"/>
    </source>
</evidence>
<dbReference type="EMBL" id="SPHZ02000008">
    <property type="protein sequence ID" value="KAF0901882.1"/>
    <property type="molecule type" value="Genomic_DNA"/>
</dbReference>
<accession>A0A6G1CNY7</accession>
<proteinExistence type="predicted"/>
<name>A0A6G1CNY7_9ORYZ</name>
<sequence length="77" mass="8692">MDWEQRGLARWRRWLVPGLEASGRTSPLACCPTTEHRPALPSATTAMEYRQALSSLPQRAWLARPRLDSSGDSGRDR</sequence>